<name>A0ACB9IAU0_9ASTR</name>
<protein>
    <submittedName>
        <fullName evidence="1">Uncharacterized protein</fullName>
    </submittedName>
</protein>
<keyword evidence="2" id="KW-1185">Reference proteome</keyword>
<proteinExistence type="predicted"/>
<gene>
    <name evidence="1" type="ORF">L1987_27141</name>
</gene>
<reference evidence="2" key="1">
    <citation type="journal article" date="2022" name="Mol. Ecol. Resour.">
        <title>The genomes of chicory, endive, great burdock and yacon provide insights into Asteraceae palaeo-polyploidization history and plant inulin production.</title>
        <authorList>
            <person name="Fan W."/>
            <person name="Wang S."/>
            <person name="Wang H."/>
            <person name="Wang A."/>
            <person name="Jiang F."/>
            <person name="Liu H."/>
            <person name="Zhao H."/>
            <person name="Xu D."/>
            <person name="Zhang Y."/>
        </authorList>
    </citation>
    <scope>NUCLEOTIDE SEQUENCE [LARGE SCALE GENOMIC DNA]</scope>
    <source>
        <strain evidence="2">cv. Yunnan</strain>
    </source>
</reference>
<dbReference type="EMBL" id="CM042026">
    <property type="protein sequence ID" value="KAI3805094.1"/>
    <property type="molecule type" value="Genomic_DNA"/>
</dbReference>
<dbReference type="Proteomes" id="UP001056120">
    <property type="component" value="Linkage Group LG09"/>
</dbReference>
<accession>A0ACB9IAU0</accession>
<reference evidence="1 2" key="2">
    <citation type="journal article" date="2022" name="Mol. Ecol. Resour.">
        <title>The genomes of chicory, endive, great burdock and yacon provide insights into Asteraceae paleo-polyploidization history and plant inulin production.</title>
        <authorList>
            <person name="Fan W."/>
            <person name="Wang S."/>
            <person name="Wang H."/>
            <person name="Wang A."/>
            <person name="Jiang F."/>
            <person name="Liu H."/>
            <person name="Zhao H."/>
            <person name="Xu D."/>
            <person name="Zhang Y."/>
        </authorList>
    </citation>
    <scope>NUCLEOTIDE SEQUENCE [LARGE SCALE GENOMIC DNA]</scope>
    <source>
        <strain evidence="2">cv. Yunnan</strain>
        <tissue evidence="1">Leaves</tissue>
    </source>
</reference>
<sequence>MLSLDSVLLLLEVCGMKNSNHLFIGLKMSNARTCNGMHGRANTSGIKHGTNGSVLEPWKASWALHVREMGCTVVHPRACSLFRLLAACCSPWLTSWGVKARE</sequence>
<evidence type="ECO:0000313" key="2">
    <source>
        <dbReference type="Proteomes" id="UP001056120"/>
    </source>
</evidence>
<comment type="caution">
    <text evidence="1">The sequence shown here is derived from an EMBL/GenBank/DDBJ whole genome shotgun (WGS) entry which is preliminary data.</text>
</comment>
<organism evidence="1 2">
    <name type="scientific">Smallanthus sonchifolius</name>
    <dbReference type="NCBI Taxonomy" id="185202"/>
    <lineage>
        <taxon>Eukaryota</taxon>
        <taxon>Viridiplantae</taxon>
        <taxon>Streptophyta</taxon>
        <taxon>Embryophyta</taxon>
        <taxon>Tracheophyta</taxon>
        <taxon>Spermatophyta</taxon>
        <taxon>Magnoliopsida</taxon>
        <taxon>eudicotyledons</taxon>
        <taxon>Gunneridae</taxon>
        <taxon>Pentapetalae</taxon>
        <taxon>asterids</taxon>
        <taxon>campanulids</taxon>
        <taxon>Asterales</taxon>
        <taxon>Asteraceae</taxon>
        <taxon>Asteroideae</taxon>
        <taxon>Heliantheae alliance</taxon>
        <taxon>Millerieae</taxon>
        <taxon>Smallanthus</taxon>
    </lineage>
</organism>
<evidence type="ECO:0000313" key="1">
    <source>
        <dbReference type="EMBL" id="KAI3805094.1"/>
    </source>
</evidence>